<sequence length="65" mass="7191">MATTERQEELLESAAAWRASVNSYDTDYAKRLAEVTARNLERQAETGIATCVCCNKPFGQGTLHL</sequence>
<accession>A0A6H0X5S8</accession>
<dbReference type="EMBL" id="MT210154">
    <property type="protein sequence ID" value="QIW89420.1"/>
    <property type="molecule type" value="Genomic_DNA"/>
</dbReference>
<proteinExistence type="predicted"/>
<reference evidence="1" key="1">
    <citation type="submission" date="2020-03" db="EMBL/GenBank/DDBJ databases">
        <authorList>
            <person name="Shneider M.M."/>
            <person name="Evseev P.V."/>
            <person name="Korzhenkov A.A."/>
            <person name="Toschakov S.V."/>
            <person name="Vo T."/>
            <person name="Ignatov A.N."/>
            <person name="Miroshnikov K.A."/>
        </authorList>
    </citation>
    <scope>NUCLEOTIDE SEQUENCE [LARGE SCALE GENOMIC DNA]</scope>
</reference>
<name>A0A6H0X5S8_9CAUD</name>
<organism evidence="1">
    <name type="scientific">Xanthomonas phage PPDBI</name>
    <dbReference type="NCBI Taxonomy" id="2723911"/>
    <lineage>
        <taxon>Viruses</taxon>
        <taxon>Duplodnaviria</taxon>
        <taxon>Heunggongvirae</taxon>
        <taxon>Uroviricota</taxon>
        <taxon>Caudoviricetes</taxon>
    </lineage>
</organism>
<evidence type="ECO:0000313" key="1">
    <source>
        <dbReference type="EMBL" id="QIW89420.1"/>
    </source>
</evidence>
<gene>
    <name evidence="1" type="ORF">PPDBI_00061</name>
</gene>
<protein>
    <submittedName>
        <fullName evidence="1">Uncharacterized protein</fullName>
    </submittedName>
</protein>